<dbReference type="GO" id="GO:0005506">
    <property type="term" value="F:iron ion binding"/>
    <property type="evidence" value="ECO:0007669"/>
    <property type="project" value="InterPro"/>
</dbReference>
<protein>
    <submittedName>
        <fullName evidence="11">Cytochrome P450</fullName>
    </submittedName>
</protein>
<dbReference type="PRINTS" id="PR00385">
    <property type="entry name" value="P450"/>
</dbReference>
<dbReference type="OrthoDB" id="2789670at2759"/>
<organism evidence="11 12">
    <name type="scientific">Crucibulum laeve</name>
    <dbReference type="NCBI Taxonomy" id="68775"/>
    <lineage>
        <taxon>Eukaryota</taxon>
        <taxon>Fungi</taxon>
        <taxon>Dikarya</taxon>
        <taxon>Basidiomycota</taxon>
        <taxon>Agaricomycotina</taxon>
        <taxon>Agaricomycetes</taxon>
        <taxon>Agaricomycetidae</taxon>
        <taxon>Agaricales</taxon>
        <taxon>Agaricineae</taxon>
        <taxon>Nidulariaceae</taxon>
        <taxon>Crucibulum</taxon>
    </lineage>
</organism>
<comment type="similarity">
    <text evidence="3 10">Belongs to the cytochrome P450 family.</text>
</comment>
<sequence length="512" mass="57725">MPALWADIVACIVALALYLHIRRVRSYRHLPPGPRKLPFIGNLLDIPTSLEWEVYARWGKEFNSPLLHLDVGGSTLIVINSAKIAIDLLEKRSSIYSDRPDFPMLVDLMGYGWMMSAMHYGEPWKERRRLLQRHFHPSNADVHESKEVEFTHKFLVRLLDSPERFLGHIRHMAGGVTLSLAFGLDIDPDDDPYVKLAAEAVGTLTEAAIPGAFFVDVFPFLKYMPSSLPGAGFQKKAQVWRKQMETFHEEPFAAALRKIASGTAEPSFTSLCMDVISEAKNPEQQMSAVKDTAGMFYAAGADTTVSSIDTFFIAMVYYPEVQLAAQRELDAIVGRSRLPDFTDRPHLPYVTALMKEILRWQPVTPQGVPRRVMEDDIYENYQFPAGTVFIPNAWAMLHDEEEYPDSLTFKPERFLKDGKLNPEVRDPASLAFGFGRRACPGSHIAQSTMWLTFASILSTFDVTAAVDKNGAKILPQLFYKSSIVSHPLPFQCTIKPRSSIAERVIRDTLMTH</sequence>
<dbReference type="Proteomes" id="UP000308652">
    <property type="component" value="Unassembled WGS sequence"/>
</dbReference>
<keyword evidence="5 9" id="KW-0479">Metal-binding</keyword>
<keyword evidence="8 10" id="KW-0503">Monooxygenase</keyword>
<keyword evidence="4 9" id="KW-0349">Heme</keyword>
<reference evidence="11 12" key="1">
    <citation type="journal article" date="2019" name="Nat. Ecol. Evol.">
        <title>Megaphylogeny resolves global patterns of mushroom evolution.</title>
        <authorList>
            <person name="Varga T."/>
            <person name="Krizsan K."/>
            <person name="Foldi C."/>
            <person name="Dima B."/>
            <person name="Sanchez-Garcia M."/>
            <person name="Sanchez-Ramirez S."/>
            <person name="Szollosi G.J."/>
            <person name="Szarkandi J.G."/>
            <person name="Papp V."/>
            <person name="Albert L."/>
            <person name="Andreopoulos W."/>
            <person name="Angelini C."/>
            <person name="Antonin V."/>
            <person name="Barry K.W."/>
            <person name="Bougher N.L."/>
            <person name="Buchanan P."/>
            <person name="Buyck B."/>
            <person name="Bense V."/>
            <person name="Catcheside P."/>
            <person name="Chovatia M."/>
            <person name="Cooper J."/>
            <person name="Damon W."/>
            <person name="Desjardin D."/>
            <person name="Finy P."/>
            <person name="Geml J."/>
            <person name="Haridas S."/>
            <person name="Hughes K."/>
            <person name="Justo A."/>
            <person name="Karasinski D."/>
            <person name="Kautmanova I."/>
            <person name="Kiss B."/>
            <person name="Kocsube S."/>
            <person name="Kotiranta H."/>
            <person name="LaButti K.M."/>
            <person name="Lechner B.E."/>
            <person name="Liimatainen K."/>
            <person name="Lipzen A."/>
            <person name="Lukacs Z."/>
            <person name="Mihaltcheva S."/>
            <person name="Morgado L.N."/>
            <person name="Niskanen T."/>
            <person name="Noordeloos M.E."/>
            <person name="Ohm R.A."/>
            <person name="Ortiz-Santana B."/>
            <person name="Ovrebo C."/>
            <person name="Racz N."/>
            <person name="Riley R."/>
            <person name="Savchenko A."/>
            <person name="Shiryaev A."/>
            <person name="Soop K."/>
            <person name="Spirin V."/>
            <person name="Szebenyi C."/>
            <person name="Tomsovsky M."/>
            <person name="Tulloss R.E."/>
            <person name="Uehling J."/>
            <person name="Grigoriev I.V."/>
            <person name="Vagvolgyi C."/>
            <person name="Papp T."/>
            <person name="Martin F.M."/>
            <person name="Miettinen O."/>
            <person name="Hibbett D.S."/>
            <person name="Nagy L.G."/>
        </authorList>
    </citation>
    <scope>NUCLEOTIDE SEQUENCE [LARGE SCALE GENOMIC DNA]</scope>
    <source>
        <strain evidence="11 12">CBS 166.37</strain>
    </source>
</reference>
<dbReference type="PROSITE" id="PS00086">
    <property type="entry name" value="CYTOCHROME_P450"/>
    <property type="match status" value="1"/>
</dbReference>
<keyword evidence="6 10" id="KW-0560">Oxidoreductase</keyword>
<evidence type="ECO:0000313" key="12">
    <source>
        <dbReference type="Proteomes" id="UP000308652"/>
    </source>
</evidence>
<dbReference type="AlphaFoldDB" id="A0A5C3M931"/>
<evidence type="ECO:0000256" key="10">
    <source>
        <dbReference type="RuleBase" id="RU000461"/>
    </source>
</evidence>
<dbReference type="SUPFAM" id="SSF48264">
    <property type="entry name" value="Cytochrome P450"/>
    <property type="match status" value="1"/>
</dbReference>
<dbReference type="Gene3D" id="1.10.630.10">
    <property type="entry name" value="Cytochrome P450"/>
    <property type="match status" value="1"/>
</dbReference>
<gene>
    <name evidence="11" type="ORF">BDQ12DRAFT_733218</name>
</gene>
<evidence type="ECO:0000256" key="3">
    <source>
        <dbReference type="ARBA" id="ARBA00010617"/>
    </source>
</evidence>
<dbReference type="PANTHER" id="PTHR46300">
    <property type="entry name" value="P450, PUTATIVE (EUROFUNG)-RELATED-RELATED"/>
    <property type="match status" value="1"/>
</dbReference>
<evidence type="ECO:0000256" key="9">
    <source>
        <dbReference type="PIRSR" id="PIRSR602401-1"/>
    </source>
</evidence>
<dbReference type="GO" id="GO:0020037">
    <property type="term" value="F:heme binding"/>
    <property type="evidence" value="ECO:0007669"/>
    <property type="project" value="InterPro"/>
</dbReference>
<dbReference type="EMBL" id="ML213594">
    <property type="protein sequence ID" value="TFK41770.1"/>
    <property type="molecule type" value="Genomic_DNA"/>
</dbReference>
<dbReference type="InterPro" id="IPR036396">
    <property type="entry name" value="Cyt_P450_sf"/>
</dbReference>
<evidence type="ECO:0000256" key="2">
    <source>
        <dbReference type="ARBA" id="ARBA00005179"/>
    </source>
</evidence>
<evidence type="ECO:0000256" key="4">
    <source>
        <dbReference type="ARBA" id="ARBA00022617"/>
    </source>
</evidence>
<dbReference type="GO" id="GO:0004497">
    <property type="term" value="F:monooxygenase activity"/>
    <property type="evidence" value="ECO:0007669"/>
    <property type="project" value="UniProtKB-KW"/>
</dbReference>
<dbReference type="InterPro" id="IPR002401">
    <property type="entry name" value="Cyt_P450_E_grp-I"/>
</dbReference>
<dbReference type="GO" id="GO:0016705">
    <property type="term" value="F:oxidoreductase activity, acting on paired donors, with incorporation or reduction of molecular oxygen"/>
    <property type="evidence" value="ECO:0007669"/>
    <property type="project" value="InterPro"/>
</dbReference>
<keyword evidence="12" id="KW-1185">Reference proteome</keyword>
<dbReference type="InterPro" id="IPR050364">
    <property type="entry name" value="Cytochrome_P450_fung"/>
</dbReference>
<dbReference type="InterPro" id="IPR017972">
    <property type="entry name" value="Cyt_P450_CS"/>
</dbReference>
<keyword evidence="7 9" id="KW-0408">Iron</keyword>
<dbReference type="PRINTS" id="PR00463">
    <property type="entry name" value="EP450I"/>
</dbReference>
<dbReference type="Pfam" id="PF00067">
    <property type="entry name" value="p450"/>
    <property type="match status" value="1"/>
</dbReference>
<dbReference type="InterPro" id="IPR001128">
    <property type="entry name" value="Cyt_P450"/>
</dbReference>
<evidence type="ECO:0000256" key="5">
    <source>
        <dbReference type="ARBA" id="ARBA00022723"/>
    </source>
</evidence>
<evidence type="ECO:0000256" key="1">
    <source>
        <dbReference type="ARBA" id="ARBA00001971"/>
    </source>
</evidence>
<evidence type="ECO:0000256" key="8">
    <source>
        <dbReference type="ARBA" id="ARBA00023033"/>
    </source>
</evidence>
<comment type="cofactor">
    <cofactor evidence="1 9">
        <name>heme</name>
        <dbReference type="ChEBI" id="CHEBI:30413"/>
    </cofactor>
</comment>
<dbReference type="CDD" id="cd11065">
    <property type="entry name" value="CYP64-like"/>
    <property type="match status" value="1"/>
</dbReference>
<comment type="pathway">
    <text evidence="2">Secondary metabolite biosynthesis.</text>
</comment>
<feature type="binding site" description="axial binding residue" evidence="9">
    <location>
        <position position="439"/>
    </location>
    <ligand>
        <name>heme</name>
        <dbReference type="ChEBI" id="CHEBI:30413"/>
    </ligand>
    <ligandPart>
        <name>Fe</name>
        <dbReference type="ChEBI" id="CHEBI:18248"/>
    </ligandPart>
</feature>
<proteinExistence type="inferred from homology"/>
<dbReference type="STRING" id="68775.A0A5C3M931"/>
<accession>A0A5C3M931</accession>
<evidence type="ECO:0000256" key="7">
    <source>
        <dbReference type="ARBA" id="ARBA00023004"/>
    </source>
</evidence>
<evidence type="ECO:0000256" key="6">
    <source>
        <dbReference type="ARBA" id="ARBA00023002"/>
    </source>
</evidence>
<dbReference type="PANTHER" id="PTHR46300:SF7">
    <property type="entry name" value="P450, PUTATIVE (EUROFUNG)-RELATED"/>
    <property type="match status" value="1"/>
</dbReference>
<name>A0A5C3M931_9AGAR</name>
<evidence type="ECO:0000313" key="11">
    <source>
        <dbReference type="EMBL" id="TFK41770.1"/>
    </source>
</evidence>